<feature type="compositionally biased region" description="Polar residues" evidence="3">
    <location>
        <begin position="1"/>
        <end position="17"/>
    </location>
</feature>
<dbReference type="Proteomes" id="UP000597762">
    <property type="component" value="Unassembled WGS sequence"/>
</dbReference>
<name>A0A812DR14_ACAPH</name>
<dbReference type="InterPro" id="IPR012337">
    <property type="entry name" value="RNaseH-like_sf"/>
</dbReference>
<keyword evidence="6" id="KW-1185">Reference proteome</keyword>
<dbReference type="GO" id="GO:0003676">
    <property type="term" value="F:nucleic acid binding"/>
    <property type="evidence" value="ECO:0007669"/>
    <property type="project" value="InterPro"/>
</dbReference>
<evidence type="ECO:0000313" key="6">
    <source>
        <dbReference type="Proteomes" id="UP000597762"/>
    </source>
</evidence>
<comment type="caution">
    <text evidence="5">The sequence shown here is derived from an EMBL/GenBank/DDBJ whole genome shotgun (WGS) entry which is preliminary data.</text>
</comment>
<organism evidence="5 6">
    <name type="scientific">Acanthosepion pharaonis</name>
    <name type="common">Pharaoh cuttlefish</name>
    <name type="synonym">Sepia pharaonis</name>
    <dbReference type="NCBI Taxonomy" id="158019"/>
    <lineage>
        <taxon>Eukaryota</taxon>
        <taxon>Metazoa</taxon>
        <taxon>Spiralia</taxon>
        <taxon>Lophotrochozoa</taxon>
        <taxon>Mollusca</taxon>
        <taxon>Cephalopoda</taxon>
        <taxon>Coleoidea</taxon>
        <taxon>Decapodiformes</taxon>
        <taxon>Sepiida</taxon>
        <taxon>Sepiina</taxon>
        <taxon>Sepiidae</taxon>
        <taxon>Acanthosepion</taxon>
    </lineage>
</organism>
<accession>A0A812DR14</accession>
<evidence type="ECO:0000256" key="1">
    <source>
        <dbReference type="ARBA" id="ARBA00022722"/>
    </source>
</evidence>
<dbReference type="GO" id="GO:0005634">
    <property type="term" value="C:nucleus"/>
    <property type="evidence" value="ECO:0007669"/>
    <property type="project" value="TreeGrafter"/>
</dbReference>
<keyword evidence="1" id="KW-0540">Nuclease</keyword>
<dbReference type="Gene3D" id="3.30.420.10">
    <property type="entry name" value="Ribonuclease H-like superfamily/Ribonuclease H"/>
    <property type="match status" value="1"/>
</dbReference>
<dbReference type="AlphaFoldDB" id="A0A812DR14"/>
<evidence type="ECO:0000256" key="3">
    <source>
        <dbReference type="SAM" id="MobiDB-lite"/>
    </source>
</evidence>
<evidence type="ECO:0000259" key="4">
    <source>
        <dbReference type="Pfam" id="PF00929"/>
    </source>
</evidence>
<evidence type="ECO:0000313" key="5">
    <source>
        <dbReference type="EMBL" id="CAE1307009.1"/>
    </source>
</evidence>
<gene>
    <name evidence="5" type="ORF">SPHA_59110</name>
</gene>
<keyword evidence="2 5" id="KW-0378">Hydrolase</keyword>
<protein>
    <submittedName>
        <fullName evidence="5">REXO4</fullName>
        <ecNumber evidence="5">3.1.-.-</ecNumber>
    </submittedName>
</protein>
<dbReference type="InterPro" id="IPR036397">
    <property type="entry name" value="RNaseH_sf"/>
</dbReference>
<dbReference type="OrthoDB" id="8191639at2759"/>
<dbReference type="SUPFAM" id="SSF53098">
    <property type="entry name" value="Ribonuclease H-like"/>
    <property type="match status" value="1"/>
</dbReference>
<dbReference type="EMBL" id="CAHIKZ030004089">
    <property type="protein sequence ID" value="CAE1307009.1"/>
    <property type="molecule type" value="Genomic_DNA"/>
</dbReference>
<sequence>MKVSSTSPTKRVSTSSKDMQKNVAVKSPSSTHHKHISLPFDSQHYSTNWKQLLSSLPKRSDKVFTHKNPSNSLTSKDNRLYRKKFLQNEKKNTQIWFDDIDKTFIELESNNAKSSILSQNSDKPKPTTINFVPKEHSTVANRSSEYIALDCEMVGTGDNGKDNMLARVSLVNQHGCCVYDKFVKPRESITDYRTAVSGITPEKVENGESSRGSGLTELPFLSFSFLHLISNGSSLIYPVVFSCL</sequence>
<reference evidence="5" key="1">
    <citation type="submission" date="2021-01" db="EMBL/GenBank/DDBJ databases">
        <authorList>
            <person name="Li R."/>
            <person name="Bekaert M."/>
        </authorList>
    </citation>
    <scope>NUCLEOTIDE SEQUENCE</scope>
    <source>
        <strain evidence="5">Farmed</strain>
    </source>
</reference>
<feature type="region of interest" description="Disordered" evidence="3">
    <location>
        <begin position="1"/>
        <end position="36"/>
    </location>
</feature>
<proteinExistence type="predicted"/>
<dbReference type="PANTHER" id="PTHR12801:SF158">
    <property type="entry name" value="RNA EXONUCLEASE 4"/>
    <property type="match status" value="1"/>
</dbReference>
<dbReference type="PANTHER" id="PTHR12801">
    <property type="entry name" value="RNA EXONUCLEASE REXO1 / RECO3 FAMILY MEMBER-RELATED"/>
    <property type="match status" value="1"/>
</dbReference>
<evidence type="ECO:0000256" key="2">
    <source>
        <dbReference type="ARBA" id="ARBA00022801"/>
    </source>
</evidence>
<dbReference type="InterPro" id="IPR047021">
    <property type="entry name" value="REXO1/3/4-like"/>
</dbReference>
<dbReference type="GO" id="GO:0004527">
    <property type="term" value="F:exonuclease activity"/>
    <property type="evidence" value="ECO:0007669"/>
    <property type="project" value="InterPro"/>
</dbReference>
<dbReference type="EC" id="3.1.-.-" evidence="5"/>
<dbReference type="InterPro" id="IPR013520">
    <property type="entry name" value="Ribonucl_H"/>
</dbReference>
<dbReference type="Pfam" id="PF00929">
    <property type="entry name" value="RNase_T"/>
    <property type="match status" value="1"/>
</dbReference>
<feature type="domain" description="Exonuclease" evidence="4">
    <location>
        <begin position="147"/>
        <end position="211"/>
    </location>
</feature>